<evidence type="ECO:0000256" key="1">
    <source>
        <dbReference type="ARBA" id="ARBA00005143"/>
    </source>
</evidence>
<dbReference type="Pfam" id="PF00682">
    <property type="entry name" value="HMGL-like"/>
    <property type="match status" value="1"/>
</dbReference>
<comment type="catalytic activity">
    <reaction evidence="6">
        <text>(3S)-3-hydroxy-3-methylglutaryl-CoA = acetoacetate + acetyl-CoA</text>
        <dbReference type="Rhea" id="RHEA:24404"/>
        <dbReference type="ChEBI" id="CHEBI:13705"/>
        <dbReference type="ChEBI" id="CHEBI:43074"/>
        <dbReference type="ChEBI" id="CHEBI:57288"/>
        <dbReference type="EC" id="4.1.3.4"/>
    </reaction>
</comment>
<organism evidence="8 9">
    <name type="scientific">Cladophialophora yegresii CBS 114405</name>
    <dbReference type="NCBI Taxonomy" id="1182544"/>
    <lineage>
        <taxon>Eukaryota</taxon>
        <taxon>Fungi</taxon>
        <taxon>Dikarya</taxon>
        <taxon>Ascomycota</taxon>
        <taxon>Pezizomycotina</taxon>
        <taxon>Eurotiomycetes</taxon>
        <taxon>Chaetothyriomycetidae</taxon>
        <taxon>Chaetothyriales</taxon>
        <taxon>Herpotrichiellaceae</taxon>
        <taxon>Cladophialophora</taxon>
    </lineage>
</organism>
<evidence type="ECO:0000313" key="8">
    <source>
        <dbReference type="EMBL" id="EXJ65411.1"/>
    </source>
</evidence>
<sequence length="206" mass="21895">MSEPPGAARIVEVRPRDGLQNIKTTGLQTMEITSVVSPRAIPQLADCRAVLADPMIKGMVRDDSLRVPVLVTNLKGLEVAVENGVREVAVFVSATEAFSRANINATIEEGLARAGHVANRATVVGVAVRGSSALLDMGCYEVSLGDTLGVGTAVDVKTLLDYLLEHGISSSQYAGHFHDTYDQVLGNVWQAYRCGLRVFDSSVAGL</sequence>
<dbReference type="UniPathway" id="UPA00896">
    <property type="reaction ID" value="UER00863"/>
</dbReference>
<comment type="pathway">
    <text evidence="1">Metabolic intermediate metabolism; (S)-3-hydroxy-3-methylglutaryl-CoA degradation; acetoacetate from (S)-3-hydroxy-3-methylglutaryl-CoA: step 1/1.</text>
</comment>
<dbReference type="SUPFAM" id="SSF51569">
    <property type="entry name" value="Aldolase"/>
    <property type="match status" value="1"/>
</dbReference>
<dbReference type="OrthoDB" id="10253869at2759"/>
<dbReference type="Gene3D" id="3.20.20.70">
    <property type="entry name" value="Aldolase class I"/>
    <property type="match status" value="1"/>
</dbReference>
<accession>W9WLE5</accession>
<dbReference type="InterPro" id="IPR043594">
    <property type="entry name" value="HMGL"/>
</dbReference>
<comment type="caution">
    <text evidence="8">The sequence shown here is derived from an EMBL/GenBank/DDBJ whole genome shotgun (WGS) entry which is preliminary data.</text>
</comment>
<dbReference type="RefSeq" id="XP_007753978.1">
    <property type="nucleotide sequence ID" value="XM_007755788.1"/>
</dbReference>
<dbReference type="GeneID" id="19176363"/>
<dbReference type="EMBL" id="AMGW01000001">
    <property type="protein sequence ID" value="EXJ65411.1"/>
    <property type="molecule type" value="Genomic_DNA"/>
</dbReference>
<dbReference type="GO" id="GO:0006552">
    <property type="term" value="P:L-leucine catabolic process"/>
    <property type="evidence" value="ECO:0007669"/>
    <property type="project" value="TreeGrafter"/>
</dbReference>
<evidence type="ECO:0000256" key="5">
    <source>
        <dbReference type="ARBA" id="ARBA00023239"/>
    </source>
</evidence>
<dbReference type="VEuPathDB" id="FungiDB:A1O7_01752"/>
<dbReference type="GO" id="GO:0004419">
    <property type="term" value="F:hydroxymethylglutaryl-CoA lyase activity"/>
    <property type="evidence" value="ECO:0007669"/>
    <property type="project" value="UniProtKB-EC"/>
</dbReference>
<gene>
    <name evidence="8" type="ORF">A1O7_01752</name>
</gene>
<keyword evidence="9" id="KW-1185">Reference proteome</keyword>
<evidence type="ECO:0000256" key="2">
    <source>
        <dbReference type="ARBA" id="ARBA00009405"/>
    </source>
</evidence>
<dbReference type="AlphaFoldDB" id="W9WLE5"/>
<keyword evidence="5 8" id="KW-0456">Lyase</keyword>
<evidence type="ECO:0000313" key="9">
    <source>
        <dbReference type="Proteomes" id="UP000019473"/>
    </source>
</evidence>
<dbReference type="EC" id="4.1.3.4" evidence="3"/>
<dbReference type="HOGENOM" id="CLU_022138_3_0_1"/>
<keyword evidence="4" id="KW-0479">Metal-binding</keyword>
<evidence type="ECO:0000256" key="4">
    <source>
        <dbReference type="ARBA" id="ARBA00022723"/>
    </source>
</evidence>
<dbReference type="InterPro" id="IPR000891">
    <property type="entry name" value="PYR_CT"/>
</dbReference>
<protein>
    <recommendedName>
        <fullName evidence="3">hydroxymethylglutaryl-CoA lyase</fullName>
        <ecNumber evidence="3">4.1.3.4</ecNumber>
    </recommendedName>
</protein>
<dbReference type="PANTHER" id="PTHR42738:SF17">
    <property type="entry name" value="HYDROXYMETHYLGLUTARYL-COA LYASE"/>
    <property type="match status" value="1"/>
</dbReference>
<feature type="domain" description="Pyruvate carboxyltransferase" evidence="7">
    <location>
        <begin position="8"/>
        <end position="206"/>
    </location>
</feature>
<dbReference type="STRING" id="1182544.W9WLE5"/>
<dbReference type="PANTHER" id="PTHR42738">
    <property type="entry name" value="HYDROXYMETHYLGLUTARYL-COA LYASE"/>
    <property type="match status" value="1"/>
</dbReference>
<proteinExistence type="inferred from homology"/>
<evidence type="ECO:0000259" key="7">
    <source>
        <dbReference type="PROSITE" id="PS50991"/>
    </source>
</evidence>
<name>W9WLE5_9EURO</name>
<evidence type="ECO:0000256" key="3">
    <source>
        <dbReference type="ARBA" id="ARBA00012910"/>
    </source>
</evidence>
<dbReference type="GO" id="GO:0046951">
    <property type="term" value="P:ketone body biosynthetic process"/>
    <property type="evidence" value="ECO:0007669"/>
    <property type="project" value="TreeGrafter"/>
</dbReference>
<dbReference type="InterPro" id="IPR013785">
    <property type="entry name" value="Aldolase_TIM"/>
</dbReference>
<dbReference type="eggNOG" id="KOG2368">
    <property type="taxonomic scope" value="Eukaryota"/>
</dbReference>
<reference evidence="8 9" key="1">
    <citation type="submission" date="2013-03" db="EMBL/GenBank/DDBJ databases">
        <title>The Genome Sequence of Cladophialophora yegresii CBS 114405.</title>
        <authorList>
            <consortium name="The Broad Institute Genomics Platform"/>
            <person name="Cuomo C."/>
            <person name="de Hoog S."/>
            <person name="Gorbushina A."/>
            <person name="Walker B."/>
            <person name="Young S.K."/>
            <person name="Zeng Q."/>
            <person name="Gargeya S."/>
            <person name="Fitzgerald M."/>
            <person name="Haas B."/>
            <person name="Abouelleil A."/>
            <person name="Allen A.W."/>
            <person name="Alvarado L."/>
            <person name="Arachchi H.M."/>
            <person name="Berlin A.M."/>
            <person name="Chapman S.B."/>
            <person name="Gainer-Dewar J."/>
            <person name="Goldberg J."/>
            <person name="Griggs A."/>
            <person name="Gujja S."/>
            <person name="Hansen M."/>
            <person name="Howarth C."/>
            <person name="Imamovic A."/>
            <person name="Ireland A."/>
            <person name="Larimer J."/>
            <person name="McCowan C."/>
            <person name="Murphy C."/>
            <person name="Pearson M."/>
            <person name="Poon T.W."/>
            <person name="Priest M."/>
            <person name="Roberts A."/>
            <person name="Saif S."/>
            <person name="Shea T."/>
            <person name="Sisk P."/>
            <person name="Sykes S."/>
            <person name="Wortman J."/>
            <person name="Nusbaum C."/>
            <person name="Birren B."/>
        </authorList>
    </citation>
    <scope>NUCLEOTIDE SEQUENCE [LARGE SCALE GENOMIC DNA]</scope>
    <source>
        <strain evidence="8 9">CBS 114405</strain>
    </source>
</reference>
<dbReference type="Proteomes" id="UP000019473">
    <property type="component" value="Unassembled WGS sequence"/>
</dbReference>
<comment type="similarity">
    <text evidence="2">Belongs to the HMG-CoA lyase family.</text>
</comment>
<evidence type="ECO:0000256" key="6">
    <source>
        <dbReference type="ARBA" id="ARBA00049877"/>
    </source>
</evidence>
<dbReference type="PROSITE" id="PS50991">
    <property type="entry name" value="PYR_CT"/>
    <property type="match status" value="1"/>
</dbReference>
<dbReference type="GO" id="GO:0046872">
    <property type="term" value="F:metal ion binding"/>
    <property type="evidence" value="ECO:0007669"/>
    <property type="project" value="UniProtKB-KW"/>
</dbReference>